<dbReference type="EMBL" id="CAMGYJ010000002">
    <property type="protein sequence ID" value="CAI0384035.1"/>
    <property type="molecule type" value="Genomic_DNA"/>
</dbReference>
<accession>A0AAV0HIK7</accession>
<dbReference type="InterPro" id="IPR055290">
    <property type="entry name" value="At3g26010-like"/>
</dbReference>
<dbReference type="PANTHER" id="PTHR35546">
    <property type="entry name" value="F-BOX PROTEIN INTERACTION DOMAIN PROTEIN-RELATED"/>
    <property type="match status" value="1"/>
</dbReference>
<organism evidence="1 2">
    <name type="scientific">Linum tenue</name>
    <dbReference type="NCBI Taxonomy" id="586396"/>
    <lineage>
        <taxon>Eukaryota</taxon>
        <taxon>Viridiplantae</taxon>
        <taxon>Streptophyta</taxon>
        <taxon>Embryophyta</taxon>
        <taxon>Tracheophyta</taxon>
        <taxon>Spermatophyta</taxon>
        <taxon>Magnoliopsida</taxon>
        <taxon>eudicotyledons</taxon>
        <taxon>Gunneridae</taxon>
        <taxon>Pentapetalae</taxon>
        <taxon>rosids</taxon>
        <taxon>fabids</taxon>
        <taxon>Malpighiales</taxon>
        <taxon>Linaceae</taxon>
        <taxon>Linum</taxon>
    </lineage>
</organism>
<comment type="caution">
    <text evidence="1">The sequence shown here is derived from an EMBL/GenBank/DDBJ whole genome shotgun (WGS) entry which is preliminary data.</text>
</comment>
<reference evidence="1" key="1">
    <citation type="submission" date="2022-08" db="EMBL/GenBank/DDBJ databases">
        <authorList>
            <person name="Gutierrez-Valencia J."/>
        </authorList>
    </citation>
    <scope>NUCLEOTIDE SEQUENCE</scope>
</reference>
<dbReference type="Proteomes" id="UP001154282">
    <property type="component" value="Unassembled WGS sequence"/>
</dbReference>
<evidence type="ECO:0000313" key="2">
    <source>
        <dbReference type="Proteomes" id="UP001154282"/>
    </source>
</evidence>
<dbReference type="AlphaFoldDB" id="A0AAV0HIK7"/>
<feature type="non-terminal residue" evidence="1">
    <location>
        <position position="1"/>
    </location>
</feature>
<sequence length="147" mass="17113">LPNPRFACRCKLVCKPWSSLISSPHFNSRFVSHHQTMILNHPPMPDNPYELRSIILSFLPPMPSSVRDSFRVWDCNKDMVLCGFWDLDYQDRERSIAFLVCNPFTKQWSALPVAPRKSVVNKHFLITSIAFGWCVYIKPMPIYLAKI</sequence>
<dbReference type="InterPro" id="IPR036047">
    <property type="entry name" value="F-box-like_dom_sf"/>
</dbReference>
<keyword evidence="2" id="KW-1185">Reference proteome</keyword>
<dbReference type="PANTHER" id="PTHR35546:SF128">
    <property type="entry name" value="F-BOX ASSOCIATED DOMAIN-CONTAINING PROTEIN"/>
    <property type="match status" value="1"/>
</dbReference>
<gene>
    <name evidence="1" type="ORF">LITE_LOCUS4259</name>
</gene>
<evidence type="ECO:0008006" key="3">
    <source>
        <dbReference type="Google" id="ProtNLM"/>
    </source>
</evidence>
<proteinExistence type="predicted"/>
<dbReference type="SUPFAM" id="SSF81383">
    <property type="entry name" value="F-box domain"/>
    <property type="match status" value="1"/>
</dbReference>
<evidence type="ECO:0000313" key="1">
    <source>
        <dbReference type="EMBL" id="CAI0384035.1"/>
    </source>
</evidence>
<name>A0AAV0HIK7_9ROSI</name>
<protein>
    <recommendedName>
        <fullName evidence="3">F-box domain-containing protein</fullName>
    </recommendedName>
</protein>